<protein>
    <submittedName>
        <fullName evidence="7">YbfB/YjiJ family MFS transporter</fullName>
    </submittedName>
</protein>
<dbReference type="RefSeq" id="WP_190836945.1">
    <property type="nucleotide sequence ID" value="NZ_CAWPPI010000118.1"/>
</dbReference>
<feature type="transmembrane region" description="Helical" evidence="5">
    <location>
        <begin position="260"/>
        <end position="280"/>
    </location>
</feature>
<keyword evidence="2 5" id="KW-0812">Transmembrane</keyword>
<dbReference type="InterPro" id="IPR036259">
    <property type="entry name" value="MFS_trans_sf"/>
</dbReference>
<reference evidence="7" key="1">
    <citation type="submission" date="2020-09" db="EMBL/GenBank/DDBJ databases">
        <title>Iningainema tapete sp. nov. (Scytonemataceae, Cyanobacteria) from greenhouses in central Florida (USA) produces two types of nodularin with biosynthetic potential for microcystin-LR and anabaenopeptins.</title>
        <authorList>
            <person name="Berthold D.E."/>
            <person name="Lefler F.W."/>
            <person name="Huang I.-S."/>
            <person name="Abdulla H."/>
            <person name="Zimba P.V."/>
            <person name="Laughinghouse H.D. IV."/>
        </authorList>
    </citation>
    <scope>NUCLEOTIDE SEQUENCE</scope>
    <source>
        <strain evidence="7">BLCCT55</strain>
    </source>
</reference>
<evidence type="ECO:0000313" key="7">
    <source>
        <dbReference type="EMBL" id="MBD2777895.1"/>
    </source>
</evidence>
<keyword evidence="3 5" id="KW-1133">Transmembrane helix</keyword>
<feature type="domain" description="Major facilitator superfamily (MFS) profile" evidence="6">
    <location>
        <begin position="12"/>
        <end position="405"/>
    </location>
</feature>
<dbReference type="GO" id="GO:0022857">
    <property type="term" value="F:transmembrane transporter activity"/>
    <property type="evidence" value="ECO:0007669"/>
    <property type="project" value="InterPro"/>
</dbReference>
<feature type="transmembrane region" description="Helical" evidence="5">
    <location>
        <begin position="349"/>
        <end position="373"/>
    </location>
</feature>
<feature type="transmembrane region" description="Helical" evidence="5">
    <location>
        <begin position="147"/>
        <end position="168"/>
    </location>
</feature>
<evidence type="ECO:0000259" key="6">
    <source>
        <dbReference type="PROSITE" id="PS50850"/>
    </source>
</evidence>
<dbReference type="InterPro" id="IPR020846">
    <property type="entry name" value="MFS_dom"/>
</dbReference>
<dbReference type="Gene3D" id="1.20.1250.20">
    <property type="entry name" value="MFS general substrate transporter like domains"/>
    <property type="match status" value="2"/>
</dbReference>
<gene>
    <name evidence="7" type="ORF">ICL16_39095</name>
</gene>
<dbReference type="Pfam" id="PF06779">
    <property type="entry name" value="MFS_4"/>
    <property type="match status" value="1"/>
</dbReference>
<feature type="transmembrane region" description="Helical" evidence="5">
    <location>
        <begin position="20"/>
        <end position="42"/>
    </location>
</feature>
<organism evidence="7 8">
    <name type="scientific">Iningainema tapete BLCC-T55</name>
    <dbReference type="NCBI Taxonomy" id="2748662"/>
    <lineage>
        <taxon>Bacteria</taxon>
        <taxon>Bacillati</taxon>
        <taxon>Cyanobacteriota</taxon>
        <taxon>Cyanophyceae</taxon>
        <taxon>Nostocales</taxon>
        <taxon>Scytonemataceae</taxon>
        <taxon>Iningainema tapete</taxon>
    </lineage>
</organism>
<feature type="transmembrane region" description="Helical" evidence="5">
    <location>
        <begin position="57"/>
        <end position="75"/>
    </location>
</feature>
<evidence type="ECO:0000256" key="2">
    <source>
        <dbReference type="ARBA" id="ARBA00022692"/>
    </source>
</evidence>
<comment type="caution">
    <text evidence="7">The sequence shown here is derived from an EMBL/GenBank/DDBJ whole genome shotgun (WGS) entry which is preliminary data.</text>
</comment>
<feature type="transmembrane region" description="Helical" evidence="5">
    <location>
        <begin position="315"/>
        <end position="337"/>
    </location>
</feature>
<evidence type="ECO:0000313" key="8">
    <source>
        <dbReference type="Proteomes" id="UP000629098"/>
    </source>
</evidence>
<dbReference type="AlphaFoldDB" id="A0A8J6XTB1"/>
<feature type="transmembrane region" description="Helical" evidence="5">
    <location>
        <begin position="379"/>
        <end position="400"/>
    </location>
</feature>
<keyword evidence="8" id="KW-1185">Reference proteome</keyword>
<comment type="subcellular location">
    <subcellularLocation>
        <location evidence="1">Cell membrane</location>
        <topology evidence="1">Multi-pass membrane protein</topology>
    </subcellularLocation>
</comment>
<accession>A0A8J6XTB1</accession>
<evidence type="ECO:0000256" key="3">
    <source>
        <dbReference type="ARBA" id="ARBA00022989"/>
    </source>
</evidence>
<dbReference type="PANTHER" id="PTHR23537:SF1">
    <property type="entry name" value="SUGAR TRANSPORTER"/>
    <property type="match status" value="1"/>
</dbReference>
<feature type="transmembrane region" description="Helical" evidence="5">
    <location>
        <begin position="174"/>
        <end position="192"/>
    </location>
</feature>
<dbReference type="PROSITE" id="PS50850">
    <property type="entry name" value="MFS"/>
    <property type="match status" value="1"/>
</dbReference>
<evidence type="ECO:0000256" key="4">
    <source>
        <dbReference type="ARBA" id="ARBA00023136"/>
    </source>
</evidence>
<feature type="transmembrane region" description="Helical" evidence="5">
    <location>
        <begin position="113"/>
        <end position="135"/>
    </location>
</feature>
<evidence type="ECO:0000256" key="1">
    <source>
        <dbReference type="ARBA" id="ARBA00004651"/>
    </source>
</evidence>
<keyword evidence="4 5" id="KW-0472">Membrane</keyword>
<feature type="transmembrane region" description="Helical" evidence="5">
    <location>
        <begin position="292"/>
        <end position="309"/>
    </location>
</feature>
<proteinExistence type="predicted"/>
<evidence type="ECO:0000256" key="5">
    <source>
        <dbReference type="SAM" id="Phobius"/>
    </source>
</evidence>
<sequence>MLLFRIREDQKFITLYKPGFWLAGLAATFIGNGIGRFAYITLMPALIQANWFSKEDAAQLGVATLIGYLLGPIFIQRVIKRISNTILVGCGMVLCSLSYLACSFPNMSFLWFYGWRFLAGFGGAILMVLAAPMILPHVPTAQRGRVAGVIFSGIGLGAAASGLLIPLMVNINVVFAWLTMGISCSLLSFMTWKTWADISVESTVSTYVNHSHMGDTAVNLWRNHSMWYLLIAYAFNAVGFLPHTLFWVDFMVRELGFSLAVGGVSWSLFGIGAALGPLLTGILGDRWGFRRSLLVCFALKAFGVALPLITTTLWVLHFSAFLVGMFTPGIVTLVSMYALELVGAKQHRFVWSTMTFSFALTQAFGGFCMALLISHADSYLPLYAISATALVISILCIMATHPEDSPQLKQNT</sequence>
<dbReference type="GO" id="GO:0005886">
    <property type="term" value="C:plasma membrane"/>
    <property type="evidence" value="ECO:0007669"/>
    <property type="project" value="UniProtKB-SubCell"/>
</dbReference>
<dbReference type="PANTHER" id="PTHR23537">
    <property type="match status" value="1"/>
</dbReference>
<dbReference type="InterPro" id="IPR010645">
    <property type="entry name" value="MFS_4"/>
</dbReference>
<dbReference type="EMBL" id="JACXAE010000118">
    <property type="protein sequence ID" value="MBD2777895.1"/>
    <property type="molecule type" value="Genomic_DNA"/>
</dbReference>
<feature type="transmembrane region" description="Helical" evidence="5">
    <location>
        <begin position="82"/>
        <end position="101"/>
    </location>
</feature>
<dbReference type="SUPFAM" id="SSF103473">
    <property type="entry name" value="MFS general substrate transporter"/>
    <property type="match status" value="1"/>
</dbReference>
<feature type="transmembrane region" description="Helical" evidence="5">
    <location>
        <begin position="227"/>
        <end position="248"/>
    </location>
</feature>
<name>A0A8J6XTB1_9CYAN</name>
<dbReference type="Proteomes" id="UP000629098">
    <property type="component" value="Unassembled WGS sequence"/>
</dbReference>